<keyword evidence="9" id="KW-0804">Transcription</keyword>
<comment type="caution">
    <text evidence="12">The sequence shown here is derived from an EMBL/GenBank/DDBJ whole genome shotgun (WGS) entry which is preliminary data.</text>
</comment>
<comment type="subcellular location">
    <subcellularLocation>
        <location evidence="1">Cytoplasm</location>
    </subcellularLocation>
</comment>
<dbReference type="InterPro" id="IPR025662">
    <property type="entry name" value="Sigma_54_int_dom_ATP-bd_1"/>
</dbReference>
<dbReference type="InterPro" id="IPR025944">
    <property type="entry name" value="Sigma_54_int_dom_CS"/>
</dbReference>
<keyword evidence="8" id="KW-0238">DNA-binding</keyword>
<evidence type="ECO:0000313" key="12">
    <source>
        <dbReference type="EMBL" id="PAV98092.1"/>
    </source>
</evidence>
<evidence type="ECO:0000256" key="9">
    <source>
        <dbReference type="ARBA" id="ARBA00023163"/>
    </source>
</evidence>
<dbReference type="Proteomes" id="UP000218796">
    <property type="component" value="Unassembled WGS sequence"/>
</dbReference>
<evidence type="ECO:0000256" key="5">
    <source>
        <dbReference type="ARBA" id="ARBA00022797"/>
    </source>
</evidence>
<dbReference type="Pfam" id="PF00158">
    <property type="entry name" value="Sigma54_activat"/>
    <property type="match status" value="1"/>
</dbReference>
<organism evidence="12 13">
    <name type="scientific">Hafnia paralvei</name>
    <dbReference type="NCBI Taxonomy" id="546367"/>
    <lineage>
        <taxon>Bacteria</taxon>
        <taxon>Pseudomonadati</taxon>
        <taxon>Pseudomonadota</taxon>
        <taxon>Gammaproteobacteria</taxon>
        <taxon>Enterobacterales</taxon>
        <taxon>Hafniaceae</taxon>
        <taxon>Hafnia</taxon>
    </lineage>
</organism>
<keyword evidence="5" id="KW-0058">Aromatic hydrocarbons catabolism</keyword>
<dbReference type="CDD" id="cd00130">
    <property type="entry name" value="PAS"/>
    <property type="match status" value="1"/>
</dbReference>
<dbReference type="SUPFAM" id="SSF46689">
    <property type="entry name" value="Homeodomain-like"/>
    <property type="match status" value="1"/>
</dbReference>
<dbReference type="AlphaFoldDB" id="A0A2A2MGJ2"/>
<evidence type="ECO:0000313" key="13">
    <source>
        <dbReference type="Proteomes" id="UP000218796"/>
    </source>
</evidence>
<dbReference type="InterPro" id="IPR000014">
    <property type="entry name" value="PAS"/>
</dbReference>
<dbReference type="PROSITE" id="PS00675">
    <property type="entry name" value="SIGMA54_INTERACT_1"/>
    <property type="match status" value="1"/>
</dbReference>
<dbReference type="InterPro" id="IPR030828">
    <property type="entry name" value="HTH_TyrR"/>
</dbReference>
<evidence type="ECO:0000259" key="11">
    <source>
        <dbReference type="PROSITE" id="PS50045"/>
    </source>
</evidence>
<feature type="domain" description="Sigma-54 factor interaction" evidence="11">
    <location>
        <begin position="209"/>
        <end position="438"/>
    </location>
</feature>
<dbReference type="PROSITE" id="PS50045">
    <property type="entry name" value="SIGMA54_INTERACT_4"/>
    <property type="match status" value="1"/>
</dbReference>
<dbReference type="PANTHER" id="PTHR32071:SF3">
    <property type="entry name" value="HTH-TYPE TRANSCRIPTIONAL REGULATORY PROTEIN TYRR"/>
    <property type="match status" value="1"/>
</dbReference>
<keyword evidence="6" id="KW-0067">ATP-binding</keyword>
<evidence type="ECO:0000256" key="8">
    <source>
        <dbReference type="ARBA" id="ARBA00023125"/>
    </source>
</evidence>
<evidence type="ECO:0000256" key="7">
    <source>
        <dbReference type="ARBA" id="ARBA00023015"/>
    </source>
</evidence>
<evidence type="ECO:0000256" key="10">
    <source>
        <dbReference type="ARBA" id="ARBA00029500"/>
    </source>
</evidence>
<keyword evidence="2" id="KW-0963">Cytoplasm</keyword>
<gene>
    <name evidence="12" type="ORF">CJD50_00985</name>
</gene>
<dbReference type="Gene3D" id="1.10.8.60">
    <property type="match status" value="1"/>
</dbReference>
<dbReference type="EMBL" id="NQMS01000001">
    <property type="protein sequence ID" value="PAV98092.1"/>
    <property type="molecule type" value="Genomic_DNA"/>
</dbReference>
<dbReference type="SUPFAM" id="SSF55785">
    <property type="entry name" value="PYP-like sensor domain (PAS domain)"/>
    <property type="match status" value="1"/>
</dbReference>
<dbReference type="CDD" id="cd00009">
    <property type="entry name" value="AAA"/>
    <property type="match status" value="1"/>
</dbReference>
<evidence type="ECO:0000256" key="4">
    <source>
        <dbReference type="ARBA" id="ARBA00022741"/>
    </source>
</evidence>
<dbReference type="InterPro" id="IPR027417">
    <property type="entry name" value="P-loop_NTPase"/>
</dbReference>
<dbReference type="NCBIfam" id="TIGR04381">
    <property type="entry name" value="HTH_TypR"/>
    <property type="match status" value="1"/>
</dbReference>
<reference evidence="12 13" key="1">
    <citation type="submission" date="2017-08" db="EMBL/GenBank/DDBJ databases">
        <title>Draft Genome Sequence of Hafnia alvei CITHA-6 Isolated from Raw Bovine Milk.</title>
        <authorList>
            <person name="Culligan E.P."/>
            <person name="Mcsweeney A."/>
            <person name="O'Doherty C."/>
            <person name="Gleeson E."/>
            <person name="O'Riordan D."/>
            <person name="Sleator R.D."/>
        </authorList>
    </citation>
    <scope>NUCLEOTIDE SEQUENCE [LARGE SCALE GENOMIC DNA]</scope>
    <source>
        <strain evidence="12 13">CITHA-6</strain>
    </source>
</reference>
<dbReference type="FunFam" id="3.40.50.300:FF:000006">
    <property type="entry name" value="DNA-binding transcriptional regulator NtrC"/>
    <property type="match status" value="1"/>
</dbReference>
<dbReference type="GO" id="GO:0005737">
    <property type="term" value="C:cytoplasm"/>
    <property type="evidence" value="ECO:0007669"/>
    <property type="project" value="UniProtKB-SubCell"/>
</dbReference>
<protein>
    <recommendedName>
        <fullName evidence="10">HTH-type transcriptional regulatory protein TyrR</fullName>
    </recommendedName>
</protein>
<dbReference type="GO" id="GO:0005524">
    <property type="term" value="F:ATP binding"/>
    <property type="evidence" value="ECO:0007669"/>
    <property type="project" value="UniProtKB-KW"/>
</dbReference>
<dbReference type="Pfam" id="PF18024">
    <property type="entry name" value="HTH_50"/>
    <property type="match status" value="1"/>
</dbReference>
<dbReference type="GO" id="GO:0003677">
    <property type="term" value="F:DNA binding"/>
    <property type="evidence" value="ECO:0007669"/>
    <property type="project" value="UniProtKB-KW"/>
</dbReference>
<evidence type="ECO:0000256" key="6">
    <source>
        <dbReference type="ARBA" id="ARBA00022840"/>
    </source>
</evidence>
<evidence type="ECO:0000256" key="1">
    <source>
        <dbReference type="ARBA" id="ARBA00004496"/>
    </source>
</evidence>
<dbReference type="GO" id="GO:0006355">
    <property type="term" value="P:regulation of DNA-templated transcription"/>
    <property type="evidence" value="ECO:0007669"/>
    <property type="project" value="InterPro"/>
</dbReference>
<dbReference type="Gene3D" id="3.40.50.300">
    <property type="entry name" value="P-loop containing nucleotide triphosphate hydrolases"/>
    <property type="match status" value="1"/>
</dbReference>
<dbReference type="Gene3D" id="1.10.10.60">
    <property type="entry name" value="Homeodomain-like"/>
    <property type="match status" value="1"/>
</dbReference>
<sequence>MNAIHLTMVVIMLTVGWNIKTIDRTAMIADVITEFSNMDIYIDALHVSSCEIFIRFNIPSERKLQYLLGNLLINHDILSVYSANGDHSELSFSDFGHIVISNYGIINDFNHIAEKTFNLSRNEIIGRNISSIVNWNEIKDFRCGKIYAKEIKSKTNGDLFSCTIRPILQENKITGATIFINNSVIKNTETKKVLQKYKNEKTPSDFDEFIYASPSMVACLAAAKKIAQSKYTVLIRGETGTGKELIARAIHHASERQECPFEAINCAAIPETLVESELFGYEYGAFSGALKGGKMGLFESANHGTIFLDEFGELSLSLQSKLLRVLQDGMIKRVGGLKTQYVDVRVIVATNQNLEHLIEQKLFREDLYYRVNILPITIPPLRERKEDILPLVSYFFQKYAAELNKKLILLPSALEVLMGYSWPGNVRELKNILLRTMLLAEKPEISGADISLPEDKNTENSIQNGSIKTMIETQEREIIRKYLVSLGSARKVANQIGLSHTTVLNKIKQYHLEHLLLSKRK</sequence>
<dbReference type="PROSITE" id="PS00688">
    <property type="entry name" value="SIGMA54_INTERACT_3"/>
    <property type="match status" value="1"/>
</dbReference>
<dbReference type="InterPro" id="IPR035965">
    <property type="entry name" value="PAS-like_dom_sf"/>
</dbReference>
<dbReference type="PANTHER" id="PTHR32071">
    <property type="entry name" value="TRANSCRIPTIONAL REGULATORY PROTEIN"/>
    <property type="match status" value="1"/>
</dbReference>
<dbReference type="InterPro" id="IPR003593">
    <property type="entry name" value="AAA+_ATPase"/>
</dbReference>
<name>A0A2A2MGJ2_9GAMM</name>
<dbReference type="Pfam" id="PF25601">
    <property type="entry name" value="AAA_lid_14"/>
    <property type="match status" value="1"/>
</dbReference>
<evidence type="ECO:0000256" key="2">
    <source>
        <dbReference type="ARBA" id="ARBA00022490"/>
    </source>
</evidence>
<accession>A0A2A2MGJ2</accession>
<keyword evidence="3" id="KW-0678">Repressor</keyword>
<dbReference type="InterPro" id="IPR002078">
    <property type="entry name" value="Sigma_54_int"/>
</dbReference>
<evidence type="ECO:0000256" key="3">
    <source>
        <dbReference type="ARBA" id="ARBA00022491"/>
    </source>
</evidence>
<keyword evidence="4" id="KW-0547">Nucleotide-binding</keyword>
<keyword evidence="13" id="KW-1185">Reference proteome</keyword>
<dbReference type="SMART" id="SM00382">
    <property type="entry name" value="AAA"/>
    <property type="match status" value="1"/>
</dbReference>
<dbReference type="OrthoDB" id="9804019at2"/>
<proteinExistence type="predicted"/>
<dbReference type="SUPFAM" id="SSF52540">
    <property type="entry name" value="P-loop containing nucleoside triphosphate hydrolases"/>
    <property type="match status" value="1"/>
</dbReference>
<dbReference type="InterPro" id="IPR009057">
    <property type="entry name" value="Homeodomain-like_sf"/>
</dbReference>
<dbReference type="InterPro" id="IPR058031">
    <property type="entry name" value="AAA_lid_NorR"/>
</dbReference>
<keyword evidence="7" id="KW-0805">Transcription regulation</keyword>
<dbReference type="Gene3D" id="3.30.450.20">
    <property type="entry name" value="PAS domain"/>
    <property type="match status" value="1"/>
</dbReference>